<evidence type="ECO:0000313" key="11">
    <source>
        <dbReference type="EMBL" id="CAG9818511.1"/>
    </source>
</evidence>
<dbReference type="SMART" id="SM00020">
    <property type="entry name" value="Tryp_SPc"/>
    <property type="match status" value="1"/>
</dbReference>
<dbReference type="Pfam" id="PF00089">
    <property type="entry name" value="Trypsin"/>
    <property type="match status" value="1"/>
</dbReference>
<keyword evidence="2" id="KW-0964">Secreted</keyword>
<dbReference type="InterPro" id="IPR051333">
    <property type="entry name" value="CLIP_Serine_Protease"/>
</dbReference>
<reference evidence="11" key="1">
    <citation type="submission" date="2022-01" db="EMBL/GenBank/DDBJ databases">
        <authorList>
            <person name="King R."/>
        </authorList>
    </citation>
    <scope>NUCLEOTIDE SEQUENCE</scope>
</reference>
<dbReference type="AlphaFoldDB" id="A0A9N9X2N5"/>
<dbReference type="Gene3D" id="2.40.10.10">
    <property type="entry name" value="Trypsin-like serine proteases"/>
    <property type="match status" value="1"/>
</dbReference>
<dbReference type="SUPFAM" id="SSF50494">
    <property type="entry name" value="Trypsin-like serine proteases"/>
    <property type="match status" value="1"/>
</dbReference>
<keyword evidence="8" id="KW-1015">Disulfide bond</keyword>
<dbReference type="OrthoDB" id="6357057at2759"/>
<proteinExistence type="predicted"/>
<evidence type="ECO:0000256" key="8">
    <source>
        <dbReference type="ARBA" id="ARBA00023157"/>
    </source>
</evidence>
<dbReference type="Proteomes" id="UP001153737">
    <property type="component" value="Chromosome 2"/>
</dbReference>
<keyword evidence="12" id="KW-1185">Reference proteome</keyword>
<keyword evidence="7" id="KW-0865">Zymogen</keyword>
<keyword evidence="6" id="KW-0720">Serine protease</keyword>
<dbReference type="InterPro" id="IPR009003">
    <property type="entry name" value="Peptidase_S1_PA"/>
</dbReference>
<feature type="chain" id="PRO_5040182789" description="Peptidase S1 domain-containing protein" evidence="9">
    <location>
        <begin position="20"/>
        <end position="349"/>
    </location>
</feature>
<dbReference type="GO" id="GO:0006508">
    <property type="term" value="P:proteolysis"/>
    <property type="evidence" value="ECO:0007669"/>
    <property type="project" value="UniProtKB-KW"/>
</dbReference>
<dbReference type="InterPro" id="IPR043504">
    <property type="entry name" value="Peptidase_S1_PA_chymotrypsin"/>
</dbReference>
<protein>
    <recommendedName>
        <fullName evidence="10">Peptidase S1 domain-containing protein</fullName>
    </recommendedName>
</protein>
<organism evidence="11 12">
    <name type="scientific">Phaedon cochleariae</name>
    <name type="common">Mustard beetle</name>
    <dbReference type="NCBI Taxonomy" id="80249"/>
    <lineage>
        <taxon>Eukaryota</taxon>
        <taxon>Metazoa</taxon>
        <taxon>Ecdysozoa</taxon>
        <taxon>Arthropoda</taxon>
        <taxon>Hexapoda</taxon>
        <taxon>Insecta</taxon>
        <taxon>Pterygota</taxon>
        <taxon>Neoptera</taxon>
        <taxon>Endopterygota</taxon>
        <taxon>Coleoptera</taxon>
        <taxon>Polyphaga</taxon>
        <taxon>Cucujiformia</taxon>
        <taxon>Chrysomeloidea</taxon>
        <taxon>Chrysomelidae</taxon>
        <taxon>Chrysomelinae</taxon>
        <taxon>Chrysomelini</taxon>
        <taxon>Phaedon</taxon>
    </lineage>
</organism>
<dbReference type="InterPro" id="IPR018114">
    <property type="entry name" value="TRYPSIN_HIS"/>
</dbReference>
<dbReference type="InterPro" id="IPR001254">
    <property type="entry name" value="Trypsin_dom"/>
</dbReference>
<dbReference type="GO" id="GO:0004252">
    <property type="term" value="F:serine-type endopeptidase activity"/>
    <property type="evidence" value="ECO:0007669"/>
    <property type="project" value="InterPro"/>
</dbReference>
<feature type="signal peptide" evidence="9">
    <location>
        <begin position="1"/>
        <end position="19"/>
    </location>
</feature>
<keyword evidence="5" id="KW-0378">Hydrolase</keyword>
<dbReference type="EMBL" id="OU896708">
    <property type="protein sequence ID" value="CAG9818511.1"/>
    <property type="molecule type" value="Genomic_DNA"/>
</dbReference>
<evidence type="ECO:0000256" key="7">
    <source>
        <dbReference type="ARBA" id="ARBA00023145"/>
    </source>
</evidence>
<dbReference type="InterPro" id="IPR001314">
    <property type="entry name" value="Peptidase_S1A"/>
</dbReference>
<evidence type="ECO:0000256" key="1">
    <source>
        <dbReference type="ARBA" id="ARBA00004613"/>
    </source>
</evidence>
<sequence length="349" mass="38896">MELRFILCILIILVLRSFSSYPLFETSTCHNRHGKIISPGICKKLNDCPVALEAVVKNRRHFFNRCGFTNEDVELVCCPSISTRFAVSVERKSEIFCEQHVDRLEEEVEETVTGGIDANEKEFPHMAALAFNTSGYITHDCGGTLISDRFVLTAAHCFVLGVKPPFGVRLGVTVLNDTDHVDVDIKNVTLHRKFNPHEKHDDIALIELSRSIEFSDSIRPACLYAKPDDPQGLVVTGWGETLREETKILQKAPLSAVSKKECNRMMQKSKDRYSLRPTQICAIGSGTDACIGDSGGPLQVRREKGGYAVVGIVSHGPHGCGGVIPAVYTRVFPYLKWIENVVWKDDMEM</sequence>
<evidence type="ECO:0000256" key="5">
    <source>
        <dbReference type="ARBA" id="ARBA00022801"/>
    </source>
</evidence>
<dbReference type="PANTHER" id="PTHR24260">
    <property type="match status" value="1"/>
</dbReference>
<dbReference type="GO" id="GO:0005576">
    <property type="term" value="C:extracellular region"/>
    <property type="evidence" value="ECO:0007669"/>
    <property type="project" value="UniProtKB-SubCell"/>
</dbReference>
<dbReference type="PROSITE" id="PS00134">
    <property type="entry name" value="TRYPSIN_HIS"/>
    <property type="match status" value="1"/>
</dbReference>
<accession>A0A9N9X2N5</accession>
<feature type="domain" description="Peptidase S1" evidence="10">
    <location>
        <begin position="111"/>
        <end position="338"/>
    </location>
</feature>
<evidence type="ECO:0000313" key="12">
    <source>
        <dbReference type="Proteomes" id="UP001153737"/>
    </source>
</evidence>
<dbReference type="InterPro" id="IPR033116">
    <property type="entry name" value="TRYPSIN_SER"/>
</dbReference>
<gene>
    <name evidence="11" type="ORF">PHAECO_LOCUS6651</name>
</gene>
<dbReference type="PANTHER" id="PTHR24260:SF147">
    <property type="entry name" value="EG:BACR7A4.3 PROTEIN-RELATED"/>
    <property type="match status" value="1"/>
</dbReference>
<evidence type="ECO:0000256" key="4">
    <source>
        <dbReference type="ARBA" id="ARBA00022729"/>
    </source>
</evidence>
<dbReference type="CDD" id="cd00190">
    <property type="entry name" value="Tryp_SPc"/>
    <property type="match status" value="1"/>
</dbReference>
<dbReference type="FunFam" id="2.40.10.10:FF:000146">
    <property type="entry name" value="Serine protease 53"/>
    <property type="match status" value="1"/>
</dbReference>
<name>A0A9N9X2N5_PHACE</name>
<evidence type="ECO:0000256" key="6">
    <source>
        <dbReference type="ARBA" id="ARBA00022825"/>
    </source>
</evidence>
<dbReference type="PROSITE" id="PS00135">
    <property type="entry name" value="TRYPSIN_SER"/>
    <property type="match status" value="1"/>
</dbReference>
<evidence type="ECO:0000256" key="9">
    <source>
        <dbReference type="SAM" id="SignalP"/>
    </source>
</evidence>
<comment type="subcellular location">
    <subcellularLocation>
        <location evidence="1">Secreted</location>
    </subcellularLocation>
</comment>
<evidence type="ECO:0000256" key="3">
    <source>
        <dbReference type="ARBA" id="ARBA00022670"/>
    </source>
</evidence>
<evidence type="ECO:0000259" key="10">
    <source>
        <dbReference type="SMART" id="SM00020"/>
    </source>
</evidence>
<dbReference type="PRINTS" id="PR00722">
    <property type="entry name" value="CHYMOTRYPSIN"/>
</dbReference>
<keyword evidence="4 9" id="KW-0732">Signal</keyword>
<evidence type="ECO:0000256" key="2">
    <source>
        <dbReference type="ARBA" id="ARBA00022525"/>
    </source>
</evidence>
<reference evidence="11" key="2">
    <citation type="submission" date="2022-10" db="EMBL/GenBank/DDBJ databases">
        <authorList>
            <consortium name="ENA_rothamsted_submissions"/>
            <consortium name="culmorum"/>
            <person name="King R."/>
        </authorList>
    </citation>
    <scope>NUCLEOTIDE SEQUENCE</scope>
</reference>
<keyword evidence="3" id="KW-0645">Protease</keyword>